<gene>
    <name evidence="2" type="ORF">IAD46_00005</name>
</gene>
<evidence type="ECO:0000313" key="2">
    <source>
        <dbReference type="EMBL" id="HIT49389.1"/>
    </source>
</evidence>
<protein>
    <submittedName>
        <fullName evidence="2">Uncharacterized protein</fullName>
    </submittedName>
</protein>
<evidence type="ECO:0000256" key="1">
    <source>
        <dbReference type="SAM" id="Phobius"/>
    </source>
</evidence>
<organism evidence="2 3">
    <name type="scientific">Candidatus Pelethenecus faecipullorum</name>
    <dbReference type="NCBI Taxonomy" id="2840900"/>
    <lineage>
        <taxon>Bacteria</taxon>
        <taxon>Bacillati</taxon>
        <taxon>Mycoplasmatota</taxon>
        <taxon>Mollicutes</taxon>
        <taxon>Candidatus Pelethenecus</taxon>
    </lineage>
</organism>
<dbReference type="AlphaFoldDB" id="A0A9D1GPD4"/>
<proteinExistence type="predicted"/>
<reference evidence="2" key="2">
    <citation type="journal article" date="2021" name="PeerJ">
        <title>Extensive microbial diversity within the chicken gut microbiome revealed by metagenomics and culture.</title>
        <authorList>
            <person name="Gilroy R."/>
            <person name="Ravi A."/>
            <person name="Getino M."/>
            <person name="Pursley I."/>
            <person name="Horton D.L."/>
            <person name="Alikhan N.F."/>
            <person name="Baker D."/>
            <person name="Gharbi K."/>
            <person name="Hall N."/>
            <person name="Watson M."/>
            <person name="Adriaenssens E.M."/>
            <person name="Foster-Nyarko E."/>
            <person name="Jarju S."/>
            <person name="Secka A."/>
            <person name="Antonio M."/>
            <person name="Oren A."/>
            <person name="Chaudhuri R.R."/>
            <person name="La Ragione R."/>
            <person name="Hildebrand F."/>
            <person name="Pallen M.J."/>
        </authorList>
    </citation>
    <scope>NUCLEOTIDE SEQUENCE</scope>
    <source>
        <strain evidence="2">ChiW17-6978</strain>
    </source>
</reference>
<reference evidence="2" key="1">
    <citation type="submission" date="2020-10" db="EMBL/GenBank/DDBJ databases">
        <authorList>
            <person name="Gilroy R."/>
        </authorList>
    </citation>
    <scope>NUCLEOTIDE SEQUENCE</scope>
    <source>
        <strain evidence="2">ChiW17-6978</strain>
    </source>
</reference>
<keyword evidence="1" id="KW-1133">Transmembrane helix</keyword>
<feature type="non-terminal residue" evidence="2">
    <location>
        <position position="408"/>
    </location>
</feature>
<comment type="caution">
    <text evidence="2">The sequence shown here is derived from an EMBL/GenBank/DDBJ whole genome shotgun (WGS) entry which is preliminary data.</text>
</comment>
<evidence type="ECO:0000313" key="3">
    <source>
        <dbReference type="Proteomes" id="UP000886758"/>
    </source>
</evidence>
<name>A0A9D1GPD4_9MOLU</name>
<dbReference type="EMBL" id="DVLF01000001">
    <property type="protein sequence ID" value="HIT49389.1"/>
    <property type="molecule type" value="Genomic_DNA"/>
</dbReference>
<accession>A0A9D1GPD4</accession>
<sequence>MKNEIRLSHESVWLIWMAYIGNSFVKGFKLIFHGLTGIIAFIFGGIFKIWNKLYEVIDENKRELTKVLLKILALVEAILFIIFCFQYFYNQRFLPTLPIWMGGIASSVVLLFLLMKLYHEVIGRQAILQIQIKLTDLYVCHKLASIIKIFGPPRIGKDTTGISITSILVRFFRFTIQNTMTYIRKIGYIFDFKEVEKAAWIYQEWFYQPSRIKRREAFIRLCGMPEYRCFLKDRYFKQIDYQKLLEEYRKSLDNKVDFKSRYMYDSGIAKLHFLDLLNEYIFLYVRLYVLKNFVMINQPYLEDPATGLMGKVNSVYYMALASHPDEERTVMLPNGSKAKIKYKEKVEFPLLDWTIWYETENDTWFSNQDSAVLQLINDYKLRDFKAFYGHFFKHFHIIQICHDAQRMN</sequence>
<feature type="transmembrane region" description="Helical" evidence="1">
    <location>
        <begin position="71"/>
        <end position="89"/>
    </location>
</feature>
<keyword evidence="1" id="KW-0812">Transmembrane</keyword>
<dbReference type="Proteomes" id="UP000886758">
    <property type="component" value="Unassembled WGS sequence"/>
</dbReference>
<keyword evidence="1" id="KW-0472">Membrane</keyword>
<feature type="transmembrane region" description="Helical" evidence="1">
    <location>
        <begin position="95"/>
        <end position="115"/>
    </location>
</feature>
<feature type="transmembrane region" description="Helical" evidence="1">
    <location>
        <begin position="31"/>
        <end position="50"/>
    </location>
</feature>